<protein>
    <submittedName>
        <fullName evidence="1">Uncharacterized protein</fullName>
    </submittedName>
</protein>
<evidence type="ECO:0000313" key="1">
    <source>
        <dbReference type="EMBL" id="MBW0486472.1"/>
    </source>
</evidence>
<reference evidence="1" key="1">
    <citation type="submission" date="2021-03" db="EMBL/GenBank/DDBJ databases">
        <title>Draft genome sequence of rust myrtle Austropuccinia psidii MF-1, a brazilian biotype.</title>
        <authorList>
            <person name="Quecine M.C."/>
            <person name="Pachon D.M.R."/>
            <person name="Bonatelli M.L."/>
            <person name="Correr F.H."/>
            <person name="Franceschini L.M."/>
            <person name="Leite T.F."/>
            <person name="Margarido G.R.A."/>
            <person name="Almeida C.A."/>
            <person name="Ferrarezi J.A."/>
            <person name="Labate C.A."/>
        </authorList>
    </citation>
    <scope>NUCLEOTIDE SEQUENCE</scope>
    <source>
        <strain evidence="1">MF-1</strain>
    </source>
</reference>
<sequence length="116" mass="12885">MNTELNCLFFRYRALYAISGVSPACTPPQLLTLVMLAKKHTRNACLLCNPSNHAARGAAAQDSFVVDNDESIPKRELIWGPQTGRQEPFRIIRPVSSSINWSIPLPRPPSNGHFTP</sequence>
<accession>A0A9Q3CML6</accession>
<name>A0A9Q3CML6_9BASI</name>
<proteinExistence type="predicted"/>
<dbReference type="AlphaFoldDB" id="A0A9Q3CML6"/>
<dbReference type="Proteomes" id="UP000765509">
    <property type="component" value="Unassembled WGS sequence"/>
</dbReference>
<comment type="caution">
    <text evidence="1">The sequence shown here is derived from an EMBL/GenBank/DDBJ whole genome shotgun (WGS) entry which is preliminary data.</text>
</comment>
<dbReference type="EMBL" id="AVOT02008673">
    <property type="protein sequence ID" value="MBW0486472.1"/>
    <property type="molecule type" value="Genomic_DNA"/>
</dbReference>
<keyword evidence="2" id="KW-1185">Reference proteome</keyword>
<organism evidence="1 2">
    <name type="scientific">Austropuccinia psidii MF-1</name>
    <dbReference type="NCBI Taxonomy" id="1389203"/>
    <lineage>
        <taxon>Eukaryota</taxon>
        <taxon>Fungi</taxon>
        <taxon>Dikarya</taxon>
        <taxon>Basidiomycota</taxon>
        <taxon>Pucciniomycotina</taxon>
        <taxon>Pucciniomycetes</taxon>
        <taxon>Pucciniales</taxon>
        <taxon>Sphaerophragmiaceae</taxon>
        <taxon>Austropuccinia</taxon>
    </lineage>
</organism>
<gene>
    <name evidence="1" type="ORF">O181_026187</name>
</gene>
<evidence type="ECO:0000313" key="2">
    <source>
        <dbReference type="Proteomes" id="UP000765509"/>
    </source>
</evidence>